<evidence type="ECO:0000313" key="8">
    <source>
        <dbReference type="EnsemblMetazoa" id="AALFPA23_025203.P37564"/>
    </source>
</evidence>
<dbReference type="SUPFAM" id="SSF53474">
    <property type="entry name" value="alpha/beta-Hydrolases"/>
    <property type="match status" value="1"/>
</dbReference>
<evidence type="ECO:0000313" key="9">
    <source>
        <dbReference type="Proteomes" id="UP000069940"/>
    </source>
</evidence>
<keyword evidence="3 6" id="KW-0378">Hydrolase</keyword>
<feature type="signal peptide" evidence="6">
    <location>
        <begin position="1"/>
        <end position="18"/>
    </location>
</feature>
<sequence length="567" mass="64651">MLISLLLLITLNVASSRASNPCIVQLNSNSTGVGILNETFTGNEHCVFLGVRYALPPTGVRRFQNPELYFPSGPQNYTTFGSICPQWDDMNHWGKLLGNEDCLFLNIYVPQAGGDSTQVQQRPRYPVLVYVHGGSFVIGSGRIFATHGVDLLMDHEVVVVAINYRLSALGFLRIPEWNVVGNFGLKDQRVALQWIQQNIAAFGGDPECVTLLGHSAGAAAAAHHLYSTGSRGLFHRLILMGGSNLVPFGLRYAQESNVTEKVMSAFNVTSLEELQQIDYREFHKKYIFEHVPFMNQYSPYFIQPVDEGSEGSEAFIPRPPHELVKQKPAMQVPILMGLTATEFEKILYYRDQFLLGRNFPSNDGDDQIKEAMIHKVVTQRLKNATNPAAVIEKLTNMANVYYPTKRLLRHLVDFQGDLPVCYYRFEFDGRFGYCKYEYSKALVRERFYGAIHGDDLAYVFSPYIVRQALANRTEFRKEWKVHERVVELVSNFVKFGNPTPQDGINVKWPAYNSDGSRPLYLNIDDELEVRVENDERDEYYRLWELTYQCLYYNECKSIELLANNGND</sequence>
<proteinExistence type="inferred from homology"/>
<evidence type="ECO:0000256" key="6">
    <source>
        <dbReference type="RuleBase" id="RU361235"/>
    </source>
</evidence>
<dbReference type="InterPro" id="IPR029058">
    <property type="entry name" value="AB_hydrolase_fold"/>
</dbReference>
<keyword evidence="6" id="KW-0732">Signal</keyword>
<dbReference type="Gene3D" id="3.40.50.1820">
    <property type="entry name" value="alpha/beta hydrolase"/>
    <property type="match status" value="1"/>
</dbReference>
<name>A0ABM2A7G2_AEDAL</name>
<dbReference type="GeneID" id="109418404"/>
<keyword evidence="9" id="KW-1185">Reference proteome</keyword>
<evidence type="ECO:0000256" key="1">
    <source>
        <dbReference type="ARBA" id="ARBA00005964"/>
    </source>
</evidence>
<dbReference type="InterPro" id="IPR019826">
    <property type="entry name" value="Carboxylesterase_B_AS"/>
</dbReference>
<feature type="chain" id="PRO_5045007011" description="Carboxylic ester hydrolase" evidence="6">
    <location>
        <begin position="19"/>
        <end position="567"/>
    </location>
</feature>
<dbReference type="PANTHER" id="PTHR11559">
    <property type="entry name" value="CARBOXYLESTERASE"/>
    <property type="match status" value="1"/>
</dbReference>
<feature type="domain" description="Carboxylesterase type B" evidence="7">
    <location>
        <begin position="34"/>
        <end position="543"/>
    </location>
</feature>
<evidence type="ECO:0000256" key="5">
    <source>
        <dbReference type="ARBA" id="ARBA00023180"/>
    </source>
</evidence>
<dbReference type="EnsemblMetazoa" id="AALFPA23_025203.R37564">
    <property type="protein sequence ID" value="AALFPA23_025203.P37564"/>
    <property type="gene ID" value="AALFPA23_025203"/>
</dbReference>
<protein>
    <recommendedName>
        <fullName evidence="6">Carboxylic ester hydrolase</fullName>
        <ecNumber evidence="6">3.1.1.-</ecNumber>
    </recommendedName>
</protein>
<evidence type="ECO:0000256" key="4">
    <source>
        <dbReference type="ARBA" id="ARBA00023157"/>
    </source>
</evidence>
<keyword evidence="5" id="KW-0325">Glycoprotein</keyword>
<keyword evidence="2" id="KW-0719">Serine esterase</keyword>
<accession>A0ABM2A7G2</accession>
<evidence type="ECO:0000256" key="2">
    <source>
        <dbReference type="ARBA" id="ARBA00022487"/>
    </source>
</evidence>
<evidence type="ECO:0000256" key="3">
    <source>
        <dbReference type="ARBA" id="ARBA00022801"/>
    </source>
</evidence>
<dbReference type="InterPro" id="IPR019819">
    <property type="entry name" value="Carboxylesterase_B_CS"/>
</dbReference>
<dbReference type="Proteomes" id="UP000069940">
    <property type="component" value="Unassembled WGS sequence"/>
</dbReference>
<keyword evidence="4" id="KW-1015">Disulfide bond</keyword>
<organism evidence="8 9">
    <name type="scientific">Aedes albopictus</name>
    <name type="common">Asian tiger mosquito</name>
    <name type="synonym">Stegomyia albopicta</name>
    <dbReference type="NCBI Taxonomy" id="7160"/>
    <lineage>
        <taxon>Eukaryota</taxon>
        <taxon>Metazoa</taxon>
        <taxon>Ecdysozoa</taxon>
        <taxon>Arthropoda</taxon>
        <taxon>Hexapoda</taxon>
        <taxon>Insecta</taxon>
        <taxon>Pterygota</taxon>
        <taxon>Neoptera</taxon>
        <taxon>Endopterygota</taxon>
        <taxon>Diptera</taxon>
        <taxon>Nematocera</taxon>
        <taxon>Culicoidea</taxon>
        <taxon>Culicidae</taxon>
        <taxon>Culicinae</taxon>
        <taxon>Aedini</taxon>
        <taxon>Aedes</taxon>
        <taxon>Stegomyia</taxon>
    </lineage>
</organism>
<dbReference type="InterPro" id="IPR002018">
    <property type="entry name" value="CarbesteraseB"/>
</dbReference>
<reference evidence="8" key="2">
    <citation type="submission" date="2025-05" db="UniProtKB">
        <authorList>
            <consortium name="EnsemblMetazoa"/>
        </authorList>
    </citation>
    <scope>IDENTIFICATION</scope>
    <source>
        <strain evidence="8">Foshan</strain>
    </source>
</reference>
<reference evidence="9" key="1">
    <citation type="journal article" date="2015" name="Proc. Natl. Acad. Sci. U.S.A.">
        <title>Genome sequence of the Asian Tiger mosquito, Aedes albopictus, reveals insights into its biology, genetics, and evolution.</title>
        <authorList>
            <person name="Chen X.G."/>
            <person name="Jiang X."/>
            <person name="Gu J."/>
            <person name="Xu M."/>
            <person name="Wu Y."/>
            <person name="Deng Y."/>
            <person name="Zhang C."/>
            <person name="Bonizzoni M."/>
            <person name="Dermauw W."/>
            <person name="Vontas J."/>
            <person name="Armbruster P."/>
            <person name="Huang X."/>
            <person name="Yang Y."/>
            <person name="Zhang H."/>
            <person name="He W."/>
            <person name="Peng H."/>
            <person name="Liu Y."/>
            <person name="Wu K."/>
            <person name="Chen J."/>
            <person name="Lirakis M."/>
            <person name="Topalis P."/>
            <person name="Van Leeuwen T."/>
            <person name="Hall A.B."/>
            <person name="Jiang X."/>
            <person name="Thorpe C."/>
            <person name="Mueller R.L."/>
            <person name="Sun C."/>
            <person name="Waterhouse R.M."/>
            <person name="Yan G."/>
            <person name="Tu Z.J."/>
            <person name="Fang X."/>
            <person name="James A.A."/>
        </authorList>
    </citation>
    <scope>NUCLEOTIDE SEQUENCE [LARGE SCALE GENOMIC DNA]</scope>
    <source>
        <strain evidence="9">Foshan</strain>
    </source>
</reference>
<dbReference type="PROSITE" id="PS00941">
    <property type="entry name" value="CARBOXYLESTERASE_B_2"/>
    <property type="match status" value="1"/>
</dbReference>
<dbReference type="EC" id="3.1.1.-" evidence="6"/>
<dbReference type="RefSeq" id="XP_019548135.3">
    <property type="nucleotide sequence ID" value="XM_019692590.3"/>
</dbReference>
<comment type="similarity">
    <text evidence="1 6">Belongs to the type-B carboxylesterase/lipase family.</text>
</comment>
<evidence type="ECO:0000259" key="7">
    <source>
        <dbReference type="Pfam" id="PF00135"/>
    </source>
</evidence>
<dbReference type="Pfam" id="PF00135">
    <property type="entry name" value="COesterase"/>
    <property type="match status" value="1"/>
</dbReference>
<dbReference type="InterPro" id="IPR050309">
    <property type="entry name" value="Type-B_Carboxylest/Lipase"/>
</dbReference>
<dbReference type="PROSITE" id="PS00122">
    <property type="entry name" value="CARBOXYLESTERASE_B_1"/>
    <property type="match status" value="1"/>
</dbReference>